<organism evidence="1 2">
    <name type="scientific">Apolygus lucorum</name>
    <name type="common">Small green plant bug</name>
    <name type="synonym">Lygocoris lucorum</name>
    <dbReference type="NCBI Taxonomy" id="248454"/>
    <lineage>
        <taxon>Eukaryota</taxon>
        <taxon>Metazoa</taxon>
        <taxon>Ecdysozoa</taxon>
        <taxon>Arthropoda</taxon>
        <taxon>Hexapoda</taxon>
        <taxon>Insecta</taxon>
        <taxon>Pterygota</taxon>
        <taxon>Neoptera</taxon>
        <taxon>Paraneoptera</taxon>
        <taxon>Hemiptera</taxon>
        <taxon>Heteroptera</taxon>
        <taxon>Panheteroptera</taxon>
        <taxon>Cimicomorpha</taxon>
        <taxon>Miridae</taxon>
        <taxon>Mirini</taxon>
        <taxon>Apolygus</taxon>
    </lineage>
</organism>
<gene>
    <name evidence="1" type="ORF">GE061_015371</name>
</gene>
<dbReference type="InterPro" id="IPR011333">
    <property type="entry name" value="SKP1/BTB/POZ_sf"/>
</dbReference>
<dbReference type="InterPro" id="IPR000210">
    <property type="entry name" value="BTB/POZ_dom"/>
</dbReference>
<proteinExistence type="predicted"/>
<evidence type="ECO:0000313" key="1">
    <source>
        <dbReference type="EMBL" id="KAF6209623.1"/>
    </source>
</evidence>
<dbReference type="SUPFAM" id="SSF49599">
    <property type="entry name" value="TRAF domain-like"/>
    <property type="match status" value="1"/>
</dbReference>
<dbReference type="AlphaFoldDB" id="A0A6A4JL56"/>
<keyword evidence="2" id="KW-1185">Reference proteome</keyword>
<dbReference type="Gene3D" id="2.60.210.10">
    <property type="entry name" value="Apoptosis, Tumor Necrosis Factor Receptor Associated Protein 2, Chain A"/>
    <property type="match status" value="1"/>
</dbReference>
<dbReference type="OrthoDB" id="6359816at2759"/>
<sequence length="303" mass="34043">MSSSADSLNDIPGKVDPEFGVFRWTIDKFSAQEQGRVDSPSFNFGERAWKLSIWSQGRGEGNIGYVSLFLAPADFIPASSDNVVSVRVSFSIINVFNEDTHKNSAEGSWVFEDTSLVGCSRLVPLCELVEKGLLVDDTLKIRCEMKVHNGTLPELEEHPVQDDDVYGPFKRDYDLVVNVQNQQFGVHKVFLSVNSEVFATMFHNKMKDSSSDEVTIDDIKPTVFQEFLRFLYLKRVNKLTLGEYQQLIACADKYSMSELKDICSKAIRGDISSNNAVDLLIFAEKYSSPVLKADVMKFLSSVQ</sequence>
<protein>
    <submittedName>
        <fullName evidence="1">Uncharacterized protein</fullName>
    </submittedName>
</protein>
<reference evidence="1" key="1">
    <citation type="journal article" date="2021" name="Mol. Ecol. Resour.">
        <title>Apolygus lucorum genome provides insights into omnivorousness and mesophyll feeding.</title>
        <authorList>
            <person name="Liu Y."/>
            <person name="Liu H."/>
            <person name="Wang H."/>
            <person name="Huang T."/>
            <person name="Liu B."/>
            <person name="Yang B."/>
            <person name="Yin L."/>
            <person name="Li B."/>
            <person name="Zhang Y."/>
            <person name="Zhang S."/>
            <person name="Jiang F."/>
            <person name="Zhang X."/>
            <person name="Ren Y."/>
            <person name="Wang B."/>
            <person name="Wang S."/>
            <person name="Lu Y."/>
            <person name="Wu K."/>
            <person name="Fan W."/>
            <person name="Wang G."/>
        </authorList>
    </citation>
    <scope>NUCLEOTIDE SEQUENCE</scope>
    <source>
        <strain evidence="1">12Hb</strain>
    </source>
</reference>
<dbReference type="PROSITE" id="PS50097">
    <property type="entry name" value="BTB"/>
    <property type="match status" value="1"/>
</dbReference>
<dbReference type="PROSITE" id="PS50144">
    <property type="entry name" value="MATH"/>
    <property type="match status" value="1"/>
</dbReference>
<name>A0A6A4JL56_APOLU</name>
<dbReference type="CDD" id="cd00121">
    <property type="entry name" value="MATH"/>
    <property type="match status" value="1"/>
</dbReference>
<accession>A0A6A4JL56</accession>
<dbReference type="EMBL" id="WIXP02000006">
    <property type="protein sequence ID" value="KAF6209623.1"/>
    <property type="molecule type" value="Genomic_DNA"/>
</dbReference>
<dbReference type="SMART" id="SM00225">
    <property type="entry name" value="BTB"/>
    <property type="match status" value="1"/>
</dbReference>
<evidence type="ECO:0000313" key="2">
    <source>
        <dbReference type="Proteomes" id="UP000466442"/>
    </source>
</evidence>
<dbReference type="CDD" id="cd18186">
    <property type="entry name" value="BTB_POZ_ZBTB_KLHL-like"/>
    <property type="match status" value="1"/>
</dbReference>
<dbReference type="Pfam" id="PF00651">
    <property type="entry name" value="BTB"/>
    <property type="match status" value="1"/>
</dbReference>
<dbReference type="PANTHER" id="PTHR24413">
    <property type="entry name" value="SPECKLE-TYPE POZ PROTEIN"/>
    <property type="match status" value="1"/>
</dbReference>
<dbReference type="Gene3D" id="3.30.710.10">
    <property type="entry name" value="Potassium Channel Kv1.1, Chain A"/>
    <property type="match status" value="1"/>
</dbReference>
<dbReference type="Proteomes" id="UP000466442">
    <property type="component" value="Unassembled WGS sequence"/>
</dbReference>
<dbReference type="Pfam" id="PF22486">
    <property type="entry name" value="MATH_2"/>
    <property type="match status" value="1"/>
</dbReference>
<dbReference type="GO" id="GO:0030163">
    <property type="term" value="P:protein catabolic process"/>
    <property type="evidence" value="ECO:0007669"/>
    <property type="project" value="UniProtKB-ARBA"/>
</dbReference>
<dbReference type="SUPFAM" id="SSF54695">
    <property type="entry name" value="POZ domain"/>
    <property type="match status" value="1"/>
</dbReference>
<dbReference type="InterPro" id="IPR008974">
    <property type="entry name" value="TRAF-like"/>
</dbReference>
<comment type="caution">
    <text evidence="1">The sequence shown here is derived from an EMBL/GenBank/DDBJ whole genome shotgun (WGS) entry which is preliminary data.</text>
</comment>
<dbReference type="InterPro" id="IPR002083">
    <property type="entry name" value="MATH/TRAF_dom"/>
</dbReference>